<keyword evidence="1" id="KW-0812">Transmembrane</keyword>
<gene>
    <name evidence="2" type="ORF">TTEB3V08_LOCUS7876</name>
</gene>
<protein>
    <submittedName>
        <fullName evidence="2">Uncharacterized protein</fullName>
    </submittedName>
</protein>
<proteinExistence type="predicted"/>
<dbReference type="AlphaFoldDB" id="A0A7R9NXI5"/>
<organism evidence="2">
    <name type="scientific">Timema tahoe</name>
    <dbReference type="NCBI Taxonomy" id="61484"/>
    <lineage>
        <taxon>Eukaryota</taxon>
        <taxon>Metazoa</taxon>
        <taxon>Ecdysozoa</taxon>
        <taxon>Arthropoda</taxon>
        <taxon>Hexapoda</taxon>
        <taxon>Insecta</taxon>
        <taxon>Pterygota</taxon>
        <taxon>Neoptera</taxon>
        <taxon>Polyneoptera</taxon>
        <taxon>Phasmatodea</taxon>
        <taxon>Timematodea</taxon>
        <taxon>Timematoidea</taxon>
        <taxon>Timematidae</taxon>
        <taxon>Timema</taxon>
    </lineage>
</organism>
<evidence type="ECO:0000313" key="2">
    <source>
        <dbReference type="EMBL" id="CAD7459930.1"/>
    </source>
</evidence>
<name>A0A7R9NXI5_9NEOP</name>
<dbReference type="EMBL" id="OE003259">
    <property type="protein sequence ID" value="CAD7459930.1"/>
    <property type="molecule type" value="Genomic_DNA"/>
</dbReference>
<accession>A0A7R9NXI5</accession>
<feature type="transmembrane region" description="Helical" evidence="1">
    <location>
        <begin position="96"/>
        <end position="116"/>
    </location>
</feature>
<keyword evidence="1" id="KW-1133">Transmembrane helix</keyword>
<keyword evidence="1" id="KW-0472">Membrane</keyword>
<reference evidence="2" key="1">
    <citation type="submission" date="2020-11" db="EMBL/GenBank/DDBJ databases">
        <authorList>
            <person name="Tran Van P."/>
        </authorList>
    </citation>
    <scope>NUCLEOTIDE SEQUENCE</scope>
</reference>
<sequence>MAETNLNHNLKFRQKIEVFGVKIDCEEAVSIHPTLQLVVHFTPLHLSAVRTDMEIYRLRYTRSSPLSNGPVQPNQLGGGSGGVFWIGSMRRMNYRVIGCALLYVTSMVGTGGVVLLDVLYGTELYLFQIDNGCVEAIFERVFHEP</sequence>
<evidence type="ECO:0000256" key="1">
    <source>
        <dbReference type="SAM" id="Phobius"/>
    </source>
</evidence>